<feature type="domain" description="Integrase catalytic" evidence="1">
    <location>
        <begin position="9"/>
        <end position="126"/>
    </location>
</feature>
<dbReference type="PROSITE" id="PS50994">
    <property type="entry name" value="INTEGRASE"/>
    <property type="match status" value="1"/>
</dbReference>
<comment type="caution">
    <text evidence="2">The sequence shown here is derived from an EMBL/GenBank/DDBJ whole genome shotgun (WGS) entry which is preliminary data.</text>
</comment>
<proteinExistence type="predicted"/>
<sequence>MRLLEPLPVPERPWESISLDFISSLPAVGGLGSILVVVDQFLKYATFIASSLHCSAEEVAKLMKNVVKFWRVPLNIISDRDSRFLGRFWIELFKLLGSKLYFSISLHPQTDGQIERINPLLERYLRHYAAKKMKKWADLGRRPQEFKVGDMVLVKLQPASLQFFRHRVHKEFVCKYEWPFPIISRVGNVSYKLQLLAWFRIHNVFHASNLKAYHSDPQDDSRNVPTRLPPTRASYEKRVETILADRKIKLPNGAQQIEYLVK</sequence>
<dbReference type="EMBL" id="JAQQAF010000007">
    <property type="protein sequence ID" value="KAJ8471221.1"/>
    <property type="molecule type" value="Genomic_DNA"/>
</dbReference>
<keyword evidence="3" id="KW-1185">Reference proteome</keyword>
<dbReference type="PANTHER" id="PTHR35046:SF26">
    <property type="entry name" value="RNA-DIRECTED DNA POLYMERASE"/>
    <property type="match status" value="1"/>
</dbReference>
<dbReference type="SUPFAM" id="SSF53098">
    <property type="entry name" value="Ribonuclease H-like"/>
    <property type="match status" value="1"/>
</dbReference>
<dbReference type="InterPro" id="IPR012337">
    <property type="entry name" value="RNaseH-like_sf"/>
</dbReference>
<organism evidence="2 3">
    <name type="scientific">Ensete ventricosum</name>
    <name type="common">Abyssinian banana</name>
    <name type="synonym">Musa ensete</name>
    <dbReference type="NCBI Taxonomy" id="4639"/>
    <lineage>
        <taxon>Eukaryota</taxon>
        <taxon>Viridiplantae</taxon>
        <taxon>Streptophyta</taxon>
        <taxon>Embryophyta</taxon>
        <taxon>Tracheophyta</taxon>
        <taxon>Spermatophyta</taxon>
        <taxon>Magnoliopsida</taxon>
        <taxon>Liliopsida</taxon>
        <taxon>Zingiberales</taxon>
        <taxon>Musaceae</taxon>
        <taxon>Ensete</taxon>
    </lineage>
</organism>
<dbReference type="InterPro" id="IPR001584">
    <property type="entry name" value="Integrase_cat-core"/>
</dbReference>
<dbReference type="Gene3D" id="3.30.420.10">
    <property type="entry name" value="Ribonuclease H-like superfamily/Ribonuclease H"/>
    <property type="match status" value="1"/>
</dbReference>
<dbReference type="GO" id="GO:0003676">
    <property type="term" value="F:nucleic acid binding"/>
    <property type="evidence" value="ECO:0007669"/>
    <property type="project" value="InterPro"/>
</dbReference>
<evidence type="ECO:0000259" key="1">
    <source>
        <dbReference type="PROSITE" id="PS50994"/>
    </source>
</evidence>
<name>A0AAV8P9R0_ENSVE</name>
<reference evidence="2 3" key="1">
    <citation type="submission" date="2022-12" db="EMBL/GenBank/DDBJ databases">
        <title>Chromosome-scale assembly of the Ensete ventricosum genome.</title>
        <authorList>
            <person name="Dussert Y."/>
            <person name="Stocks J."/>
            <person name="Wendawek A."/>
            <person name="Woldeyes F."/>
            <person name="Nichols R.A."/>
            <person name="Borrell J.S."/>
        </authorList>
    </citation>
    <scope>NUCLEOTIDE SEQUENCE [LARGE SCALE GENOMIC DNA]</scope>
    <source>
        <strain evidence="3">cv. Maze</strain>
        <tissue evidence="2">Seeds</tissue>
    </source>
</reference>
<dbReference type="Pfam" id="PF24626">
    <property type="entry name" value="SH3_Tf2-1"/>
    <property type="match status" value="1"/>
</dbReference>
<dbReference type="PANTHER" id="PTHR35046">
    <property type="entry name" value="ZINC KNUCKLE (CCHC-TYPE) FAMILY PROTEIN"/>
    <property type="match status" value="1"/>
</dbReference>
<dbReference type="InterPro" id="IPR036397">
    <property type="entry name" value="RNaseH_sf"/>
</dbReference>
<dbReference type="AlphaFoldDB" id="A0AAV8P9R0"/>
<accession>A0AAV8P9R0</accession>
<dbReference type="InterPro" id="IPR056924">
    <property type="entry name" value="SH3_Tf2-1"/>
</dbReference>
<protein>
    <recommendedName>
        <fullName evidence="1">Integrase catalytic domain-containing protein</fullName>
    </recommendedName>
</protein>
<evidence type="ECO:0000313" key="2">
    <source>
        <dbReference type="EMBL" id="KAJ8471221.1"/>
    </source>
</evidence>
<evidence type="ECO:0000313" key="3">
    <source>
        <dbReference type="Proteomes" id="UP001222027"/>
    </source>
</evidence>
<dbReference type="GO" id="GO:0015074">
    <property type="term" value="P:DNA integration"/>
    <property type="evidence" value="ECO:0007669"/>
    <property type="project" value="InterPro"/>
</dbReference>
<gene>
    <name evidence="2" type="ORF">OPV22_025564</name>
</gene>
<dbReference type="Proteomes" id="UP001222027">
    <property type="component" value="Unassembled WGS sequence"/>
</dbReference>